<keyword evidence="2" id="KW-1185">Reference proteome</keyword>
<evidence type="ECO:0000313" key="2">
    <source>
        <dbReference type="Proteomes" id="UP000055045"/>
    </source>
</evidence>
<dbReference type="AlphaFoldDB" id="A0A101MAN2"/>
<comment type="caution">
    <text evidence="1">The sequence shown here is derived from an EMBL/GenBank/DDBJ whole genome shotgun (WGS) entry which is preliminary data.</text>
</comment>
<name>A0A101MAN2_PENFR</name>
<dbReference type="EMBL" id="LLXE01000402">
    <property type="protein sequence ID" value="KUM57084.1"/>
    <property type="molecule type" value="Genomic_DNA"/>
</dbReference>
<dbReference type="Proteomes" id="UP000055045">
    <property type="component" value="Unassembled WGS sequence"/>
</dbReference>
<proteinExistence type="predicted"/>
<gene>
    <name evidence="1" type="ORF">ACN42_g10113</name>
</gene>
<accession>A0A101MAN2</accession>
<protein>
    <submittedName>
        <fullName evidence="1">Uncharacterized protein</fullName>
    </submittedName>
</protein>
<sequence length="74" mass="8529">MRKIQPLTSYFMYVKTIFVHRNGLWRNGLCSGLARSRGQGGTNLGTLEVLQYYEIPKFRSTCADGLFPRLHYIS</sequence>
<evidence type="ECO:0000313" key="1">
    <source>
        <dbReference type="EMBL" id="KUM57084.1"/>
    </source>
</evidence>
<organism evidence="1 2">
    <name type="scientific">Penicillium freii</name>
    <dbReference type="NCBI Taxonomy" id="48697"/>
    <lineage>
        <taxon>Eukaryota</taxon>
        <taxon>Fungi</taxon>
        <taxon>Dikarya</taxon>
        <taxon>Ascomycota</taxon>
        <taxon>Pezizomycotina</taxon>
        <taxon>Eurotiomycetes</taxon>
        <taxon>Eurotiomycetidae</taxon>
        <taxon>Eurotiales</taxon>
        <taxon>Aspergillaceae</taxon>
        <taxon>Penicillium</taxon>
    </lineage>
</organism>
<reference evidence="1 2" key="1">
    <citation type="submission" date="2015-10" db="EMBL/GenBank/DDBJ databases">
        <title>Genome sequencing of Penicillium freii.</title>
        <authorList>
            <person name="Nguyen H.D."/>
            <person name="Visagie C.M."/>
            <person name="Seifert K.A."/>
        </authorList>
    </citation>
    <scope>NUCLEOTIDE SEQUENCE [LARGE SCALE GENOMIC DNA]</scope>
    <source>
        <strain evidence="1 2">DAOM 242723</strain>
    </source>
</reference>